<feature type="coiled-coil region" evidence="1">
    <location>
        <begin position="220"/>
        <end position="247"/>
    </location>
</feature>
<reference evidence="3" key="1">
    <citation type="submission" date="2019-01" db="EMBL/GenBank/DDBJ databases">
        <title>Whole Genome Sequencing for Putative Detection of Antimicrobial Resistance and Potential Virulence Factors in Chryseobacterium indologenes isolated from Nile Tilapia in Tanzania.</title>
        <authorList>
            <person name="Mwega E."/>
            <person name="Mutoloki S."/>
            <person name="Mugimba K."/>
            <person name="Colquhoun D."/>
            <person name="Mdegela R."/>
            <person name="Evensen O."/>
            <person name="Wasteson Y."/>
        </authorList>
    </citation>
    <scope>NUCLEOTIDE SEQUENCE [LARGE SCALE GENOMIC DNA]</scope>
    <source>
        <strain evidence="3">StR 01</strain>
    </source>
</reference>
<gene>
    <name evidence="3" type="ORF">EU348_00770</name>
</gene>
<evidence type="ECO:0000256" key="1">
    <source>
        <dbReference type="SAM" id="Coils"/>
    </source>
</evidence>
<proteinExistence type="predicted"/>
<name>A0A411DHE6_CHRID</name>
<dbReference type="EMBL" id="CP035532">
    <property type="protein sequence ID" value="QBA19770.1"/>
    <property type="molecule type" value="Genomic_DNA"/>
</dbReference>
<feature type="compositionally biased region" description="Pro residues" evidence="2">
    <location>
        <begin position="317"/>
        <end position="326"/>
    </location>
</feature>
<accession>A0A411DHE6</accession>
<evidence type="ECO:0000256" key="2">
    <source>
        <dbReference type="SAM" id="MobiDB-lite"/>
    </source>
</evidence>
<feature type="compositionally biased region" description="Low complexity" evidence="2">
    <location>
        <begin position="296"/>
        <end position="307"/>
    </location>
</feature>
<sequence length="326" mass="36301">MKTKTNVFLDFDNTQFDGHLHNTMMRYTNKYQDNDIPGLTKGQLMDELMGKAPITPSSKWAVQTALMNARNDAKETNEKLKAEGKPAKPEHTFDFFEGQSLNKLVKERKEQGVDVAILTASMFPGAIKAINEIKGLTQLNDIPMIVVPIASGGTVKENKLKMAQDKNKEIQKYERAQRASIEGLIDVKNIFVDDSKENIEVFTKSRNPNSTGMLATKGLNKELMEKLNNAIEKALEQQAAISKQRNKENASYVQDDIYANVNQDIYANASQFKSSKNDLSKFTETQNAPALPPRLSPKSAPKLPPKTLKAEANVAPALPPKLPKLR</sequence>
<feature type="region of interest" description="Disordered" evidence="2">
    <location>
        <begin position="277"/>
        <end position="326"/>
    </location>
</feature>
<keyword evidence="1" id="KW-0175">Coiled coil</keyword>
<organism evidence="3">
    <name type="scientific">Chryseobacterium indologenes</name>
    <name type="common">Flavobacterium indologenes</name>
    <dbReference type="NCBI Taxonomy" id="253"/>
    <lineage>
        <taxon>Bacteria</taxon>
        <taxon>Pseudomonadati</taxon>
        <taxon>Bacteroidota</taxon>
        <taxon>Flavobacteriia</taxon>
        <taxon>Flavobacteriales</taxon>
        <taxon>Weeksellaceae</taxon>
        <taxon>Chryseobacterium group</taxon>
        <taxon>Chryseobacterium</taxon>
    </lineage>
</organism>
<protein>
    <submittedName>
        <fullName evidence="3">Uncharacterized protein</fullName>
    </submittedName>
</protein>
<dbReference type="AlphaFoldDB" id="A0A411DHE6"/>
<evidence type="ECO:0000313" key="3">
    <source>
        <dbReference type="EMBL" id="QBA19770.1"/>
    </source>
</evidence>